<feature type="domain" description="N-acetyltransferase" evidence="7">
    <location>
        <begin position="135"/>
        <end position="281"/>
    </location>
</feature>
<dbReference type="AlphaFoldDB" id="A0A916ZY74"/>
<evidence type="ECO:0000313" key="8">
    <source>
        <dbReference type="EMBL" id="GGE16749.1"/>
    </source>
</evidence>
<evidence type="ECO:0000313" key="9">
    <source>
        <dbReference type="Proteomes" id="UP000644699"/>
    </source>
</evidence>
<dbReference type="EC" id="1.20.4.1" evidence="4"/>
<dbReference type="PROSITE" id="PS51353">
    <property type="entry name" value="ARSC"/>
    <property type="match status" value="1"/>
</dbReference>
<keyword evidence="3" id="KW-0560">Oxidoreductase</keyword>
<evidence type="ECO:0000256" key="5">
    <source>
        <dbReference type="ARBA" id="ARBA00039879"/>
    </source>
</evidence>
<reference evidence="8" key="1">
    <citation type="journal article" date="2014" name="Int. J. Syst. Evol. Microbiol.">
        <title>Complete genome sequence of Corynebacterium casei LMG S-19264T (=DSM 44701T), isolated from a smear-ripened cheese.</title>
        <authorList>
            <consortium name="US DOE Joint Genome Institute (JGI-PGF)"/>
            <person name="Walter F."/>
            <person name="Albersmeier A."/>
            <person name="Kalinowski J."/>
            <person name="Ruckert C."/>
        </authorList>
    </citation>
    <scope>NUCLEOTIDE SEQUENCE</scope>
    <source>
        <strain evidence="8">CGMCC 1.15367</strain>
    </source>
</reference>
<protein>
    <recommendedName>
        <fullName evidence="5">Arsenate reductase</fullName>
        <ecNumber evidence="4">1.20.4.1</ecNumber>
    </recommendedName>
</protein>
<dbReference type="GO" id="GO:0016747">
    <property type="term" value="F:acyltransferase activity, transferring groups other than amino-acyl groups"/>
    <property type="evidence" value="ECO:0007669"/>
    <property type="project" value="InterPro"/>
</dbReference>
<comment type="caution">
    <text evidence="8">The sequence shown here is derived from an EMBL/GenBank/DDBJ whole genome shotgun (WGS) entry which is preliminary data.</text>
</comment>
<dbReference type="GO" id="GO:0046685">
    <property type="term" value="P:response to arsenic-containing substance"/>
    <property type="evidence" value="ECO:0007669"/>
    <property type="project" value="UniProtKB-KW"/>
</dbReference>
<dbReference type="NCBIfam" id="TIGR00014">
    <property type="entry name" value="arsC"/>
    <property type="match status" value="1"/>
</dbReference>
<keyword evidence="2" id="KW-0059">Arsenical resistance</keyword>
<name>A0A916ZY74_9HYPH</name>
<evidence type="ECO:0000259" key="7">
    <source>
        <dbReference type="PROSITE" id="PS51186"/>
    </source>
</evidence>
<evidence type="ECO:0000256" key="3">
    <source>
        <dbReference type="ARBA" id="ARBA00023002"/>
    </source>
</evidence>
<dbReference type="Proteomes" id="UP000644699">
    <property type="component" value="Unassembled WGS sequence"/>
</dbReference>
<sequence length="282" mass="30106">MTVTIYHNPACGTSRNTLEMIRQSGEEPEVVEYLKAPPSRERLIELIHAMGIRPRDLLREKGTPYAELGLGNQTLSDDALLDAMMAHPILINRPIVVTDKGAALCRPSEKVLPLLANPVATFTKEDGETCRRHPGMIPTLVATAVDDPAGLVGLLSAAGLPTEDVAEPGRVFLRYATEDGEFVGIGGFEPLGAAVLLRSIVVVPEQRGRGVGGAIAADLMQRGRGQGAADAFAFTTGERTFLAALGFRRVERTEAPAAVLATRQAMGLCSASAVLWRKETAR</sequence>
<dbReference type="Pfam" id="PF00583">
    <property type="entry name" value="Acetyltransf_1"/>
    <property type="match status" value="1"/>
</dbReference>
<dbReference type="CDD" id="cd03034">
    <property type="entry name" value="ArsC_ArsC"/>
    <property type="match status" value="1"/>
</dbReference>
<dbReference type="GO" id="GO:0008794">
    <property type="term" value="F:arsenate reductase (glutaredoxin) activity"/>
    <property type="evidence" value="ECO:0007669"/>
    <property type="project" value="UniProtKB-EC"/>
</dbReference>
<dbReference type="EMBL" id="BMIQ01000007">
    <property type="protein sequence ID" value="GGE16749.1"/>
    <property type="molecule type" value="Genomic_DNA"/>
</dbReference>
<evidence type="ECO:0000256" key="4">
    <source>
        <dbReference type="ARBA" id="ARBA00038969"/>
    </source>
</evidence>
<dbReference type="InterPro" id="IPR006660">
    <property type="entry name" value="Arsenate_reductase-like"/>
</dbReference>
<evidence type="ECO:0000256" key="2">
    <source>
        <dbReference type="ARBA" id="ARBA00022849"/>
    </source>
</evidence>
<dbReference type="PROSITE" id="PS51186">
    <property type="entry name" value="GNAT"/>
    <property type="match status" value="1"/>
</dbReference>
<dbReference type="CDD" id="cd04301">
    <property type="entry name" value="NAT_SF"/>
    <property type="match status" value="1"/>
</dbReference>
<keyword evidence="9" id="KW-1185">Reference proteome</keyword>
<dbReference type="Gene3D" id="3.40.630.30">
    <property type="match status" value="1"/>
</dbReference>
<evidence type="ECO:0000256" key="1">
    <source>
        <dbReference type="ARBA" id="ARBA00007198"/>
    </source>
</evidence>
<evidence type="ECO:0000256" key="6">
    <source>
        <dbReference type="PROSITE-ProRule" id="PRU01282"/>
    </source>
</evidence>
<dbReference type="SUPFAM" id="SSF52833">
    <property type="entry name" value="Thioredoxin-like"/>
    <property type="match status" value="1"/>
</dbReference>
<reference evidence="8" key="2">
    <citation type="submission" date="2020-09" db="EMBL/GenBank/DDBJ databases">
        <authorList>
            <person name="Sun Q."/>
            <person name="Zhou Y."/>
        </authorList>
    </citation>
    <scope>NUCLEOTIDE SEQUENCE</scope>
    <source>
        <strain evidence="8">CGMCC 1.15367</strain>
    </source>
</reference>
<proteinExistence type="inferred from homology"/>
<accession>A0A916ZY74</accession>
<dbReference type="InterPro" id="IPR006659">
    <property type="entry name" value="Arsenate_reductase"/>
</dbReference>
<dbReference type="PANTHER" id="PTHR30041">
    <property type="entry name" value="ARSENATE REDUCTASE"/>
    <property type="match status" value="1"/>
</dbReference>
<comment type="similarity">
    <text evidence="1 6">Belongs to the ArsC family.</text>
</comment>
<dbReference type="Pfam" id="PF03960">
    <property type="entry name" value="ArsC"/>
    <property type="match status" value="1"/>
</dbReference>
<dbReference type="InterPro" id="IPR000182">
    <property type="entry name" value="GNAT_dom"/>
</dbReference>
<gene>
    <name evidence="8" type="ORF">GCM10011390_39780</name>
</gene>
<organism evidence="8 9">
    <name type="scientific">Aureimonas endophytica</name>
    <dbReference type="NCBI Taxonomy" id="2027858"/>
    <lineage>
        <taxon>Bacteria</taxon>
        <taxon>Pseudomonadati</taxon>
        <taxon>Pseudomonadota</taxon>
        <taxon>Alphaproteobacteria</taxon>
        <taxon>Hyphomicrobiales</taxon>
        <taxon>Aurantimonadaceae</taxon>
        <taxon>Aureimonas</taxon>
    </lineage>
</organism>
<dbReference type="InterPro" id="IPR036249">
    <property type="entry name" value="Thioredoxin-like_sf"/>
</dbReference>
<dbReference type="InterPro" id="IPR016181">
    <property type="entry name" value="Acyl_CoA_acyltransferase"/>
</dbReference>
<dbReference type="SUPFAM" id="SSF55729">
    <property type="entry name" value="Acyl-CoA N-acyltransferases (Nat)"/>
    <property type="match status" value="1"/>
</dbReference>
<dbReference type="PANTHER" id="PTHR30041:SF5">
    <property type="entry name" value="ARSENATE REDUCTASE-RELATED"/>
    <property type="match status" value="1"/>
</dbReference>
<dbReference type="Gene3D" id="3.40.30.10">
    <property type="entry name" value="Glutaredoxin"/>
    <property type="match status" value="1"/>
</dbReference>